<feature type="domain" description="DXP reductoisomerase C-terminal" evidence="12">
    <location>
        <begin position="249"/>
        <end position="375"/>
    </location>
</feature>
<dbReference type="PANTHER" id="PTHR30525">
    <property type="entry name" value="1-DEOXY-D-XYLULOSE 5-PHOSPHATE REDUCTOISOMERASE"/>
    <property type="match status" value="1"/>
</dbReference>
<dbReference type="Gene3D" id="3.40.50.720">
    <property type="entry name" value="NAD(P)-binding Rossmann-like Domain"/>
    <property type="match status" value="1"/>
</dbReference>
<dbReference type="PANTHER" id="PTHR30525:SF0">
    <property type="entry name" value="1-DEOXY-D-XYLULOSE 5-PHOSPHATE REDUCTOISOMERASE, CHLOROPLASTIC"/>
    <property type="match status" value="1"/>
</dbReference>
<feature type="domain" description="1-deoxy-D-xylulose 5-phosphate reductoisomerase C-terminal" evidence="11">
    <location>
        <begin position="135"/>
        <end position="217"/>
    </location>
</feature>
<name>A0ABQ2CUU8_9DEIO</name>
<gene>
    <name evidence="9 13" type="primary">dxr</name>
    <name evidence="13" type="ORF">GCM10008938_06340</name>
</gene>
<dbReference type="EMBL" id="BMOD01000002">
    <property type="protein sequence ID" value="GGJ22863.1"/>
    <property type="molecule type" value="Genomic_DNA"/>
</dbReference>
<dbReference type="InterPro" id="IPR036169">
    <property type="entry name" value="DXPR_C_sf"/>
</dbReference>
<dbReference type="RefSeq" id="WP_188999781.1">
    <property type="nucleotide sequence ID" value="NZ_BMOD01000002.1"/>
</dbReference>
<feature type="binding site" evidence="9">
    <location>
        <position position="139"/>
    </location>
    <ligand>
        <name>Mn(2+)</name>
        <dbReference type="ChEBI" id="CHEBI:29035"/>
    </ligand>
</feature>
<dbReference type="EC" id="1.1.1.267" evidence="9"/>
<feature type="binding site" evidence="9">
    <location>
        <position position="165"/>
    </location>
    <ligand>
        <name>1-deoxy-D-xylulose 5-phosphate</name>
        <dbReference type="ChEBI" id="CHEBI:57792"/>
    </ligand>
</feature>
<evidence type="ECO:0000256" key="6">
    <source>
        <dbReference type="ARBA" id="ARBA00023211"/>
    </source>
</evidence>
<evidence type="ECO:0000256" key="8">
    <source>
        <dbReference type="ARBA" id="ARBA00048543"/>
    </source>
</evidence>
<proteinExistence type="inferred from homology"/>
<keyword evidence="5 9" id="KW-0560">Oxidoreductase</keyword>
<evidence type="ECO:0000256" key="2">
    <source>
        <dbReference type="ARBA" id="ARBA00006825"/>
    </source>
</evidence>
<comment type="function">
    <text evidence="9">Catalyzes the NADPH-dependent rearrangement and reduction of 1-deoxy-D-xylulose-5-phosphate (DXP) to 2-C-methyl-D-erythritol 4-phosphate (MEP).</text>
</comment>
<reference evidence="14" key="1">
    <citation type="journal article" date="2019" name="Int. J. Syst. Evol. Microbiol.">
        <title>The Global Catalogue of Microorganisms (GCM) 10K type strain sequencing project: providing services to taxonomists for standard genome sequencing and annotation.</title>
        <authorList>
            <consortium name="The Broad Institute Genomics Platform"/>
            <consortium name="The Broad Institute Genome Sequencing Center for Infectious Disease"/>
            <person name="Wu L."/>
            <person name="Ma J."/>
        </authorList>
    </citation>
    <scope>NUCLEOTIDE SEQUENCE [LARGE SCALE GENOMIC DNA]</scope>
    <source>
        <strain evidence="14">JCM 14370</strain>
    </source>
</reference>
<comment type="cofactor">
    <cofactor evidence="9">
        <name>Mg(2+)</name>
        <dbReference type="ChEBI" id="CHEBI:18420"/>
    </cofactor>
    <cofactor evidence="9">
        <name>Mn(2+)</name>
        <dbReference type="ChEBI" id="CHEBI:29035"/>
    </cofactor>
</comment>
<accession>A0ABQ2CUU8</accession>
<feature type="binding site" evidence="9">
    <location>
        <position position="206"/>
    </location>
    <ligand>
        <name>1-deoxy-D-xylulose 5-phosphate</name>
        <dbReference type="ChEBI" id="CHEBI:57792"/>
    </ligand>
</feature>
<feature type="binding site" evidence="9">
    <location>
        <position position="209"/>
    </location>
    <ligand>
        <name>1-deoxy-D-xylulose 5-phosphate</name>
        <dbReference type="ChEBI" id="CHEBI:57792"/>
    </ligand>
</feature>
<feature type="binding site" evidence="9">
    <location>
        <position position="209"/>
    </location>
    <ligand>
        <name>Mn(2+)</name>
        <dbReference type="ChEBI" id="CHEBI:29035"/>
    </ligand>
</feature>
<comment type="similarity">
    <text evidence="2 9">Belongs to the DXR family.</text>
</comment>
<evidence type="ECO:0000313" key="14">
    <source>
        <dbReference type="Proteomes" id="UP000632222"/>
    </source>
</evidence>
<feature type="binding site" evidence="9">
    <location>
        <position position="114"/>
    </location>
    <ligand>
        <name>1-deoxy-D-xylulose 5-phosphate</name>
        <dbReference type="ChEBI" id="CHEBI:57792"/>
    </ligand>
</feature>
<feature type="binding site" evidence="9">
    <location>
        <position position="10"/>
    </location>
    <ligand>
        <name>NADPH</name>
        <dbReference type="ChEBI" id="CHEBI:57783"/>
    </ligand>
</feature>
<feature type="binding site" evidence="9">
    <location>
        <position position="193"/>
    </location>
    <ligand>
        <name>NADPH</name>
        <dbReference type="ChEBI" id="CHEBI:57783"/>
    </ligand>
</feature>
<feature type="binding site" evidence="9">
    <location>
        <position position="36"/>
    </location>
    <ligand>
        <name>NADPH</name>
        <dbReference type="ChEBI" id="CHEBI:57783"/>
    </ligand>
</feature>
<evidence type="ECO:0000259" key="11">
    <source>
        <dbReference type="Pfam" id="PF08436"/>
    </source>
</evidence>
<evidence type="ECO:0000256" key="1">
    <source>
        <dbReference type="ARBA" id="ARBA00005094"/>
    </source>
</evidence>
<dbReference type="Pfam" id="PF08436">
    <property type="entry name" value="DXP_redisom_C"/>
    <property type="match status" value="1"/>
</dbReference>
<dbReference type="Gene3D" id="1.10.1740.10">
    <property type="match status" value="1"/>
</dbReference>
<dbReference type="Proteomes" id="UP000632222">
    <property type="component" value="Unassembled WGS sequence"/>
</dbReference>
<dbReference type="HAMAP" id="MF_00183">
    <property type="entry name" value="DXP_reductoisom"/>
    <property type="match status" value="1"/>
</dbReference>
<feature type="binding site" evidence="9">
    <location>
        <position position="205"/>
    </location>
    <ligand>
        <name>1-deoxy-D-xylulose 5-phosphate</name>
        <dbReference type="ChEBI" id="CHEBI:57792"/>
    </ligand>
</feature>
<sequence>MHTLSILGSTGSIGTQSLEVARRRGYRIQGLAAGKNLQLLQAQVQEFQPELVSVDPEIYQEAKALLSETRVVSDPCEVAALPTEIVVGAIPGLAGLAPTRRALQRGAAVALANKESMVVAGPLMWDLLQQHGGRITPVDSEHSALYQCLVGEQLSEVKELIITASGGPFRTGPADLAEVTPQMALKHPTWAMGAKVTIDSSTLMNKGLEVLEAHYLYGLDLDHVGVLVHPQSIIHALVRFQDGNLKAHLGPPNMQLPIQYGIDGALQGMRFAGDVHEAPRHVAPFTDFSMARTLELFEVDRQRFPCLDLAYAAGRTGGVAPVALNAADEIAVEAFLQNKIRYTDIPVVIEKVLQECPDQSLSWESIFEVDQWARARSQEILWA</sequence>
<feature type="binding site" evidence="9">
    <location>
        <position position="200"/>
    </location>
    <ligand>
        <name>1-deoxy-D-xylulose 5-phosphate</name>
        <dbReference type="ChEBI" id="CHEBI:57792"/>
    </ligand>
</feature>
<keyword evidence="4 9" id="KW-0521">NADP</keyword>
<dbReference type="SUPFAM" id="SSF55347">
    <property type="entry name" value="Glyceraldehyde-3-phosphate dehydrogenase-like, C-terminal domain"/>
    <property type="match status" value="1"/>
</dbReference>
<feature type="binding site" evidence="9">
    <location>
        <position position="115"/>
    </location>
    <ligand>
        <name>NADPH</name>
        <dbReference type="ChEBI" id="CHEBI:57783"/>
    </ligand>
</feature>
<dbReference type="PIRSF" id="PIRSF006205">
    <property type="entry name" value="Dxp_reductismrs"/>
    <property type="match status" value="1"/>
</dbReference>
<dbReference type="InterPro" id="IPR003821">
    <property type="entry name" value="DXP_reductoisomerase"/>
</dbReference>
<feature type="binding site" evidence="9">
    <location>
        <position position="11"/>
    </location>
    <ligand>
        <name>NADPH</name>
        <dbReference type="ChEBI" id="CHEBI:57783"/>
    </ligand>
</feature>
<feature type="binding site" evidence="9">
    <location>
        <position position="141"/>
    </location>
    <ligand>
        <name>Mn(2+)</name>
        <dbReference type="ChEBI" id="CHEBI:29035"/>
    </ligand>
</feature>
<dbReference type="InterPro" id="IPR026877">
    <property type="entry name" value="DXPR_C"/>
</dbReference>
<evidence type="ECO:0000259" key="10">
    <source>
        <dbReference type="Pfam" id="PF02670"/>
    </source>
</evidence>
<organism evidence="13 14">
    <name type="scientific">Deinococcus roseus</name>
    <dbReference type="NCBI Taxonomy" id="392414"/>
    <lineage>
        <taxon>Bacteria</taxon>
        <taxon>Thermotogati</taxon>
        <taxon>Deinococcota</taxon>
        <taxon>Deinococci</taxon>
        <taxon>Deinococcales</taxon>
        <taxon>Deinococcaceae</taxon>
        <taxon>Deinococcus</taxon>
    </lineage>
</organism>
<feature type="binding site" evidence="9">
    <location>
        <position position="12"/>
    </location>
    <ligand>
        <name>NADPH</name>
        <dbReference type="ChEBI" id="CHEBI:57783"/>
    </ligand>
</feature>
<dbReference type="SUPFAM" id="SSF69055">
    <property type="entry name" value="1-deoxy-D-xylulose-5-phosphate reductoisomerase, C-terminal domain"/>
    <property type="match status" value="1"/>
</dbReference>
<feature type="binding site" evidence="9">
    <location>
        <position position="141"/>
    </location>
    <ligand>
        <name>1-deoxy-D-xylulose 5-phosphate</name>
        <dbReference type="ChEBI" id="CHEBI:57792"/>
    </ligand>
</feature>
<keyword evidence="3 9" id="KW-0479">Metal-binding</keyword>
<keyword evidence="6 9" id="KW-0464">Manganese</keyword>
<feature type="binding site" evidence="9">
    <location>
        <position position="113"/>
    </location>
    <ligand>
        <name>NADPH</name>
        <dbReference type="ChEBI" id="CHEBI:57783"/>
    </ligand>
</feature>
<evidence type="ECO:0000256" key="7">
    <source>
        <dbReference type="ARBA" id="ARBA00023229"/>
    </source>
</evidence>
<dbReference type="SUPFAM" id="SSF51735">
    <property type="entry name" value="NAD(P)-binding Rossmann-fold domains"/>
    <property type="match status" value="1"/>
</dbReference>
<feature type="binding site" evidence="9">
    <location>
        <position position="35"/>
    </location>
    <ligand>
        <name>NADPH</name>
        <dbReference type="ChEBI" id="CHEBI:57783"/>
    </ligand>
</feature>
<evidence type="ECO:0000313" key="13">
    <source>
        <dbReference type="EMBL" id="GGJ22863.1"/>
    </source>
</evidence>
<dbReference type="InterPro" id="IPR013512">
    <property type="entry name" value="DXP_reductoisomerase_N"/>
</dbReference>
<feature type="binding site" evidence="9">
    <location>
        <position position="187"/>
    </location>
    <ligand>
        <name>1-deoxy-D-xylulose 5-phosphate</name>
        <dbReference type="ChEBI" id="CHEBI:57792"/>
    </ligand>
</feature>
<feature type="binding site" evidence="9">
    <location>
        <position position="13"/>
    </location>
    <ligand>
        <name>NADPH</name>
        <dbReference type="ChEBI" id="CHEBI:57783"/>
    </ligand>
</feature>
<dbReference type="Pfam" id="PF13288">
    <property type="entry name" value="DXPR_C"/>
    <property type="match status" value="1"/>
</dbReference>
<evidence type="ECO:0000259" key="12">
    <source>
        <dbReference type="Pfam" id="PF13288"/>
    </source>
</evidence>
<evidence type="ECO:0000256" key="5">
    <source>
        <dbReference type="ARBA" id="ARBA00023002"/>
    </source>
</evidence>
<feature type="binding site" evidence="9">
    <location>
        <position position="34"/>
    </location>
    <ligand>
        <name>NADPH</name>
        <dbReference type="ChEBI" id="CHEBI:57783"/>
    </ligand>
</feature>
<keyword evidence="14" id="KW-1185">Reference proteome</keyword>
<keyword evidence="7 9" id="KW-0414">Isoprene biosynthesis</keyword>
<keyword evidence="9" id="KW-0460">Magnesium</keyword>
<comment type="catalytic activity">
    <reaction evidence="8">
        <text>2-C-methyl-D-erythritol 4-phosphate + NADP(+) = 1-deoxy-D-xylulose 5-phosphate + NADPH + H(+)</text>
        <dbReference type="Rhea" id="RHEA:13717"/>
        <dbReference type="ChEBI" id="CHEBI:15378"/>
        <dbReference type="ChEBI" id="CHEBI:57783"/>
        <dbReference type="ChEBI" id="CHEBI:57792"/>
        <dbReference type="ChEBI" id="CHEBI:58262"/>
        <dbReference type="ChEBI" id="CHEBI:58349"/>
        <dbReference type="EC" id="1.1.1.267"/>
    </reaction>
    <physiologicalReaction direction="right-to-left" evidence="8">
        <dbReference type="Rhea" id="RHEA:13719"/>
    </physiologicalReaction>
</comment>
<feature type="binding site" evidence="9">
    <location>
        <position position="140"/>
    </location>
    <ligand>
        <name>1-deoxy-D-xylulose 5-phosphate</name>
        <dbReference type="ChEBI" id="CHEBI:57792"/>
    </ligand>
</feature>
<evidence type="ECO:0000256" key="9">
    <source>
        <dbReference type="HAMAP-Rule" id="MF_00183"/>
    </source>
</evidence>
<feature type="domain" description="1-deoxy-D-xylulose 5-phosphate reductoisomerase N-terminal" evidence="10">
    <location>
        <begin position="4"/>
        <end position="121"/>
    </location>
</feature>
<evidence type="ECO:0000256" key="4">
    <source>
        <dbReference type="ARBA" id="ARBA00022857"/>
    </source>
</evidence>
<protein>
    <recommendedName>
        <fullName evidence="9">1-deoxy-D-xylulose 5-phosphate reductoisomerase</fullName>
        <shortName evidence="9">DXP reductoisomerase</shortName>
        <ecNumber evidence="9">1.1.1.267</ecNumber>
    </recommendedName>
    <alternativeName>
        <fullName evidence="9">1-deoxyxylulose-5-phosphate reductoisomerase</fullName>
    </alternativeName>
    <alternativeName>
        <fullName evidence="9">2-C-methyl-D-erythritol 4-phosphate synthase</fullName>
    </alternativeName>
</protein>
<dbReference type="InterPro" id="IPR013644">
    <property type="entry name" value="DXP_reductoisomerase_C"/>
</dbReference>
<comment type="pathway">
    <text evidence="1 9">Isoprenoid biosynthesis; isopentenyl diphosphate biosynthesis via DXP pathway; isopentenyl diphosphate from 1-deoxy-D-xylulose 5-phosphate: step 1/6.</text>
</comment>
<comment type="caution">
    <text evidence="13">The sequence shown here is derived from an EMBL/GenBank/DDBJ whole genome shotgun (WGS) entry which is preliminary data.</text>
</comment>
<dbReference type="InterPro" id="IPR036291">
    <property type="entry name" value="NAD(P)-bd_dom_sf"/>
</dbReference>
<dbReference type="Pfam" id="PF02670">
    <property type="entry name" value="DXP_reductoisom"/>
    <property type="match status" value="1"/>
</dbReference>
<dbReference type="NCBIfam" id="TIGR00243">
    <property type="entry name" value="Dxr"/>
    <property type="match status" value="1"/>
</dbReference>
<evidence type="ECO:0000256" key="3">
    <source>
        <dbReference type="ARBA" id="ARBA00022723"/>
    </source>
</evidence>